<reference evidence="3" key="2">
    <citation type="journal article" date="2020" name="Data Brief">
        <title>Transcriptome dataset of Babesia bovis life stages within vertebrate and invertebrate hosts.</title>
        <authorList>
            <person name="Ueti M.W."/>
            <person name="Johnson W.C."/>
            <person name="Kappmeyer L.S."/>
            <person name="Herndon D.R."/>
            <person name="Mousel M.R."/>
            <person name="Reif K.E."/>
            <person name="Taus N.S."/>
            <person name="Ifeonu O.O."/>
            <person name="Silva J.C."/>
            <person name="Suarez C.E."/>
            <person name="Brayton K.A."/>
        </authorList>
    </citation>
    <scope>NUCLEOTIDE SEQUENCE [LARGE SCALE GENOMIC DNA]</scope>
</reference>
<organism evidence="2 3">
    <name type="scientific">Babesia bovis</name>
    <dbReference type="NCBI Taxonomy" id="5865"/>
    <lineage>
        <taxon>Eukaryota</taxon>
        <taxon>Sar</taxon>
        <taxon>Alveolata</taxon>
        <taxon>Apicomplexa</taxon>
        <taxon>Aconoidasida</taxon>
        <taxon>Piroplasmida</taxon>
        <taxon>Babesiidae</taxon>
        <taxon>Babesia</taxon>
    </lineage>
</organism>
<dbReference type="VEuPathDB" id="PiroplasmaDB:BBOV_IV010120"/>
<dbReference type="GO" id="GO:0006629">
    <property type="term" value="P:lipid metabolic process"/>
    <property type="evidence" value="ECO:0007669"/>
    <property type="project" value="InterPro"/>
</dbReference>
<dbReference type="PANTHER" id="PTHR46211:SF14">
    <property type="entry name" value="GLYCEROPHOSPHODIESTER PHOSPHODIESTERASE"/>
    <property type="match status" value="1"/>
</dbReference>
<dbReference type="AlphaFoldDB" id="A7AS47"/>
<dbReference type="RefSeq" id="XP_001610934.1">
    <property type="nucleotide sequence ID" value="XM_001610884.1"/>
</dbReference>
<proteinExistence type="predicted"/>
<dbReference type="Pfam" id="PF03009">
    <property type="entry name" value="GDPD"/>
    <property type="match status" value="1"/>
</dbReference>
<protein>
    <submittedName>
        <fullName evidence="2">Glycerophosphoryl diester phosphodiesterase, putative</fullName>
    </submittedName>
</protein>
<dbReference type="SUPFAM" id="SSF51695">
    <property type="entry name" value="PLC-like phosphodiesterases"/>
    <property type="match status" value="1"/>
</dbReference>
<dbReference type="KEGG" id="bbo:BBOV_IV010120"/>
<reference evidence="2 3" key="1">
    <citation type="journal article" date="2007" name="PLoS Pathog.">
        <title>Genome sequence of Babesia bovis and comparative analysis of apicomplexan hemoprotozoa.</title>
        <authorList>
            <person name="Brayton K.A."/>
            <person name="Lau A.O.T."/>
            <person name="Herndon D.R."/>
            <person name="Hannick L."/>
            <person name="Kappmeyer L.S."/>
            <person name="Berens S.J."/>
            <person name="Bidwell S.L."/>
            <person name="Brown W.C."/>
            <person name="Crabtree J."/>
            <person name="Fadrosh D."/>
            <person name="Feldblum T."/>
            <person name="Forberger H.A."/>
            <person name="Haas B.J."/>
            <person name="Howell J.M."/>
            <person name="Khouri H."/>
            <person name="Koo H."/>
            <person name="Mann D.J."/>
            <person name="Norimine J."/>
            <person name="Paulsen I.T."/>
            <person name="Radune D."/>
            <person name="Ren Q."/>
            <person name="Smith R.K. Jr."/>
            <person name="Suarez C.E."/>
            <person name="White O."/>
            <person name="Wortman J.R."/>
            <person name="Knowles D.P. Jr."/>
            <person name="McElwain T.F."/>
            <person name="Nene V.M."/>
        </authorList>
    </citation>
    <scope>NUCLEOTIDE SEQUENCE [LARGE SCALE GENOMIC DNA]</scope>
    <source>
        <strain evidence="2">T2Bo</strain>
    </source>
</reference>
<evidence type="ECO:0000313" key="2">
    <source>
        <dbReference type="EMBL" id="EDO07366.1"/>
    </source>
</evidence>
<dbReference type="PANTHER" id="PTHR46211">
    <property type="entry name" value="GLYCEROPHOSPHORYL DIESTER PHOSPHODIESTERASE"/>
    <property type="match status" value="1"/>
</dbReference>
<keyword evidence="3" id="KW-1185">Reference proteome</keyword>
<evidence type="ECO:0000259" key="1">
    <source>
        <dbReference type="PROSITE" id="PS51704"/>
    </source>
</evidence>
<dbReference type="OMA" id="NAEWAHF"/>
<dbReference type="EMBL" id="AAXT01000002">
    <property type="protein sequence ID" value="EDO07366.1"/>
    <property type="molecule type" value="Genomic_DNA"/>
</dbReference>
<name>A7AS47_BABBO</name>
<dbReference type="GeneID" id="5479168"/>
<sequence length="353" mass="39659">MAYSNSVQKRENMVRPLIYGHRGMGCSLPGALSFFPENSMTSFREAQRIGADGIELDVFLSKNNELLVMHGYLQKHSLCLTTMKRKADSGIQRFNTDNYVESEDVHATDLVLKKPWRLTQKSIELQEIPQHNGSNTDIFEEYISNMEQSDSGECVPTLDQVLVEFGDSLKYDIELKGSNVDLGLRVLDVLSKHPGLDVVISSFQWVAPNLNLSSSRANNPLEQYPNGTDVVDLLGPLINNKLNIPIALLFNNETSELPSLERIVECCRHYNATWAVVSHEFWKMGTPILGSDVKGKEAVPYLVNYMHDHGLKVMSYFLESRPDSDEELQVQIESGMDAVCPNDVVKCLGFVNK</sequence>
<dbReference type="InterPro" id="IPR017946">
    <property type="entry name" value="PLC-like_Pdiesterase_TIM-brl"/>
</dbReference>
<dbReference type="STRING" id="5865.A7AS47"/>
<feature type="domain" description="GP-PDE" evidence="1">
    <location>
        <begin position="16"/>
        <end position="351"/>
    </location>
</feature>
<gene>
    <name evidence="2" type="ORF">BBOV_IV010120</name>
</gene>
<accession>A7AS47</accession>
<dbReference type="InParanoid" id="A7AS47"/>
<dbReference type="Proteomes" id="UP000002173">
    <property type="component" value="Unassembled WGS sequence"/>
</dbReference>
<dbReference type="eggNOG" id="ENOG502SGUZ">
    <property type="taxonomic scope" value="Eukaryota"/>
</dbReference>
<dbReference type="PROSITE" id="PS51704">
    <property type="entry name" value="GP_PDE"/>
    <property type="match status" value="1"/>
</dbReference>
<comment type="caution">
    <text evidence="2">The sequence shown here is derived from an EMBL/GenBank/DDBJ whole genome shotgun (WGS) entry which is preliminary data.</text>
</comment>
<dbReference type="Gene3D" id="3.20.20.190">
    <property type="entry name" value="Phosphatidylinositol (PI) phosphodiesterase"/>
    <property type="match status" value="1"/>
</dbReference>
<dbReference type="PROSITE" id="PS50007">
    <property type="entry name" value="PIPLC_X_DOMAIN"/>
    <property type="match status" value="1"/>
</dbReference>
<dbReference type="GO" id="GO:0008081">
    <property type="term" value="F:phosphoric diester hydrolase activity"/>
    <property type="evidence" value="ECO:0007669"/>
    <property type="project" value="InterPro"/>
</dbReference>
<dbReference type="InterPro" id="IPR030395">
    <property type="entry name" value="GP_PDE_dom"/>
</dbReference>
<evidence type="ECO:0000313" key="3">
    <source>
        <dbReference type="Proteomes" id="UP000002173"/>
    </source>
</evidence>
<reference evidence="3" key="3">
    <citation type="journal article" date="2021" name="Int. J. Parasitol.">
        <title>Comparative analysis of gene expression between Babesia bovis blood stages and kinetes allowed by improved genome annotation.</title>
        <authorList>
            <person name="Ueti M.W."/>
            <person name="Johnson W.C."/>
            <person name="Kappmeyer L.S."/>
            <person name="Herndon D.R."/>
            <person name="Mousel M.R."/>
            <person name="Reif K.E."/>
            <person name="Taus N.S."/>
            <person name="Ifeonu O.O."/>
            <person name="Silva J.C."/>
            <person name="Suarez C.E."/>
            <person name="Brayton K.A."/>
        </authorList>
    </citation>
    <scope>NUCLEOTIDE SEQUENCE [LARGE SCALE GENOMIC DNA]</scope>
</reference>
<dbReference type="CDD" id="cd08564">
    <property type="entry name" value="GDPD_GsGDE_like"/>
    <property type="match status" value="1"/>
</dbReference>